<keyword evidence="2" id="KW-1185">Reference proteome</keyword>
<dbReference type="Pfam" id="PF10747">
    <property type="entry name" value="SirA"/>
    <property type="match status" value="1"/>
</dbReference>
<comment type="caution">
    <text evidence="1">The sequence shown here is derived from an EMBL/GenBank/DDBJ whole genome shotgun (WGS) entry which is preliminary data.</text>
</comment>
<protein>
    <submittedName>
        <fullName evidence="1">Sporulation inhibitor of replication protein SirA</fullName>
    </submittedName>
</protein>
<dbReference type="RefSeq" id="WP_340903268.1">
    <property type="nucleotide sequence ID" value="NZ_JBHLUU010000016.1"/>
</dbReference>
<dbReference type="InterPro" id="IPR038449">
    <property type="entry name" value="SirA_sf"/>
</dbReference>
<evidence type="ECO:0000313" key="2">
    <source>
        <dbReference type="Proteomes" id="UP001589738"/>
    </source>
</evidence>
<dbReference type="InterPro" id="IPR019683">
    <property type="entry name" value="SirA"/>
</dbReference>
<proteinExistence type="predicted"/>
<dbReference type="EMBL" id="JBHLUU010000016">
    <property type="protein sequence ID" value="MFC0474631.1"/>
    <property type="molecule type" value="Genomic_DNA"/>
</dbReference>
<accession>A0ABV6KS40</accession>
<reference evidence="1 2" key="1">
    <citation type="submission" date="2024-09" db="EMBL/GenBank/DDBJ databases">
        <authorList>
            <person name="Sun Q."/>
            <person name="Mori K."/>
        </authorList>
    </citation>
    <scope>NUCLEOTIDE SEQUENCE [LARGE SCALE GENOMIC DNA]</scope>
    <source>
        <strain evidence="1 2">CGMCC 1.9126</strain>
    </source>
</reference>
<organism evidence="1 2">
    <name type="scientific">Robertmurraya beringensis</name>
    <dbReference type="NCBI Taxonomy" id="641660"/>
    <lineage>
        <taxon>Bacteria</taxon>
        <taxon>Bacillati</taxon>
        <taxon>Bacillota</taxon>
        <taxon>Bacilli</taxon>
        <taxon>Bacillales</taxon>
        <taxon>Bacillaceae</taxon>
        <taxon>Robertmurraya</taxon>
    </lineage>
</organism>
<gene>
    <name evidence="1" type="primary">sirA</name>
    <name evidence="1" type="ORF">ACFFHF_04895</name>
</gene>
<dbReference type="Proteomes" id="UP001589738">
    <property type="component" value="Unassembled WGS sequence"/>
</dbReference>
<sequence length="145" mass="17369">MRTYQLYLIDDEFASHYFGREKMFFDLFAEYNESFGELKNILKKQIQFITKPLSTLRLQQYILQQLGKNQDFEHKQGIYYIQNGHVSSAKLEIFEKHITIHAFGSYDAETLFFEVLRKSESSFLAIDLGHERYGWLRPIKERKLI</sequence>
<evidence type="ECO:0000313" key="1">
    <source>
        <dbReference type="EMBL" id="MFC0474631.1"/>
    </source>
</evidence>
<name>A0ABV6KS40_9BACI</name>
<dbReference type="Gene3D" id="3.30.310.250">
    <property type="entry name" value="Sporulation inhibitor of replication protein SirA"/>
    <property type="match status" value="1"/>
</dbReference>